<evidence type="ECO:0000256" key="2">
    <source>
        <dbReference type="ARBA" id="ARBA00022692"/>
    </source>
</evidence>
<comment type="subcellular location">
    <subcellularLocation>
        <location evidence="1">Membrane</location>
        <topology evidence="1">Multi-pass membrane protein</topology>
    </subcellularLocation>
</comment>
<evidence type="ECO:0000256" key="1">
    <source>
        <dbReference type="ARBA" id="ARBA00004141"/>
    </source>
</evidence>
<dbReference type="RefSeq" id="WP_397083661.1">
    <property type="nucleotide sequence ID" value="NZ_JBITGY010000005.1"/>
</dbReference>
<evidence type="ECO:0000313" key="8">
    <source>
        <dbReference type="EMBL" id="MFI6500011.1"/>
    </source>
</evidence>
<dbReference type="PANTHER" id="PTHR43027">
    <property type="entry name" value="DOXORUBICIN RESISTANCE ABC TRANSPORTER PERMEASE PROTEIN DRRC-RELATED"/>
    <property type="match status" value="1"/>
</dbReference>
<accession>A0ABW7YVW5</accession>
<feature type="transmembrane region" description="Helical" evidence="6">
    <location>
        <begin position="223"/>
        <end position="241"/>
    </location>
</feature>
<keyword evidence="9" id="KW-1185">Reference proteome</keyword>
<dbReference type="InterPro" id="IPR052902">
    <property type="entry name" value="ABC-2_transporter"/>
</dbReference>
<evidence type="ECO:0000256" key="6">
    <source>
        <dbReference type="SAM" id="Phobius"/>
    </source>
</evidence>
<protein>
    <submittedName>
        <fullName evidence="8">ABC transporter permease</fullName>
    </submittedName>
</protein>
<sequence>MKKILAVETKIMIREWPAFAFTAGLPLALLLVLGSIPSFSEAKPELGGLSLNQAQMPAMMTLLSLLTVALTVVPATLATYRERGLLRRMSTTPVHPLWVLATQLVINLGVALVATVILIVGGALVLGTAVPRNLPGFVLVWLLGTAALMSIGLVIAAVAPNGKAAAPIGSIIMFPLMFIAGMWLPREMMAPVLRTIGDYSVAGPFAQALRDAWAGNAPQPFDLGVTAAGLLLFGGLAVRLFRWE</sequence>
<organism evidence="8 9">
    <name type="scientific">Nonomuraea typhae</name>
    <dbReference type="NCBI Taxonomy" id="2603600"/>
    <lineage>
        <taxon>Bacteria</taxon>
        <taxon>Bacillati</taxon>
        <taxon>Actinomycetota</taxon>
        <taxon>Actinomycetes</taxon>
        <taxon>Streptosporangiales</taxon>
        <taxon>Streptosporangiaceae</taxon>
        <taxon>Nonomuraea</taxon>
    </lineage>
</organism>
<feature type="transmembrane region" description="Helical" evidence="6">
    <location>
        <begin position="97"/>
        <end position="126"/>
    </location>
</feature>
<feature type="domain" description="ABC-2 type transporter transmembrane" evidence="7">
    <location>
        <begin position="5"/>
        <end position="210"/>
    </location>
</feature>
<dbReference type="PIRSF" id="PIRSF006648">
    <property type="entry name" value="DrrB"/>
    <property type="match status" value="1"/>
</dbReference>
<evidence type="ECO:0000259" key="7">
    <source>
        <dbReference type="Pfam" id="PF01061"/>
    </source>
</evidence>
<dbReference type="InterPro" id="IPR000412">
    <property type="entry name" value="ABC_2_transport"/>
</dbReference>
<reference evidence="8 9" key="1">
    <citation type="submission" date="2024-10" db="EMBL/GenBank/DDBJ databases">
        <title>The Natural Products Discovery Center: Release of the First 8490 Sequenced Strains for Exploring Actinobacteria Biosynthetic Diversity.</title>
        <authorList>
            <person name="Kalkreuter E."/>
            <person name="Kautsar S.A."/>
            <person name="Yang D."/>
            <person name="Bader C.D."/>
            <person name="Teijaro C.N."/>
            <person name="Fluegel L."/>
            <person name="Davis C.M."/>
            <person name="Simpson J.R."/>
            <person name="Lauterbach L."/>
            <person name="Steele A.D."/>
            <person name="Gui C."/>
            <person name="Meng S."/>
            <person name="Li G."/>
            <person name="Viehrig K."/>
            <person name="Ye F."/>
            <person name="Su P."/>
            <person name="Kiefer A.F."/>
            <person name="Nichols A."/>
            <person name="Cepeda A.J."/>
            <person name="Yan W."/>
            <person name="Fan B."/>
            <person name="Jiang Y."/>
            <person name="Adhikari A."/>
            <person name="Zheng C.-J."/>
            <person name="Schuster L."/>
            <person name="Cowan T.M."/>
            <person name="Smanski M.J."/>
            <person name="Chevrette M.G."/>
            <person name="De Carvalho L.P.S."/>
            <person name="Shen B."/>
        </authorList>
    </citation>
    <scope>NUCLEOTIDE SEQUENCE [LARGE SCALE GENOMIC DNA]</scope>
    <source>
        <strain evidence="8 9">NPDC050545</strain>
    </source>
</reference>
<dbReference type="Proteomes" id="UP001612741">
    <property type="component" value="Unassembled WGS sequence"/>
</dbReference>
<evidence type="ECO:0000256" key="4">
    <source>
        <dbReference type="ARBA" id="ARBA00023136"/>
    </source>
</evidence>
<keyword evidence="2 6" id="KW-0812">Transmembrane</keyword>
<proteinExistence type="predicted"/>
<comment type="caution">
    <text evidence="8">The sequence shown here is derived from an EMBL/GenBank/DDBJ whole genome shotgun (WGS) entry which is preliminary data.</text>
</comment>
<dbReference type="Pfam" id="PF01061">
    <property type="entry name" value="ABC2_membrane"/>
    <property type="match status" value="1"/>
</dbReference>
<feature type="transmembrane region" description="Helical" evidence="6">
    <location>
        <begin position="58"/>
        <end position="77"/>
    </location>
</feature>
<keyword evidence="3 6" id="KW-1133">Transmembrane helix</keyword>
<name>A0ABW7YVW5_9ACTN</name>
<gene>
    <name evidence="8" type="ORF">ACIBG2_21685</name>
</gene>
<feature type="transmembrane region" description="Helical" evidence="6">
    <location>
        <begin position="138"/>
        <end position="158"/>
    </location>
</feature>
<evidence type="ECO:0000256" key="3">
    <source>
        <dbReference type="ARBA" id="ARBA00022989"/>
    </source>
</evidence>
<feature type="transmembrane region" description="Helical" evidence="6">
    <location>
        <begin position="165"/>
        <end position="184"/>
    </location>
</feature>
<dbReference type="InterPro" id="IPR013525">
    <property type="entry name" value="ABC2_TM"/>
</dbReference>
<evidence type="ECO:0000313" key="9">
    <source>
        <dbReference type="Proteomes" id="UP001612741"/>
    </source>
</evidence>
<dbReference type="PANTHER" id="PTHR43027:SF2">
    <property type="entry name" value="TRANSPORT PERMEASE PROTEIN"/>
    <property type="match status" value="1"/>
</dbReference>
<dbReference type="EMBL" id="JBITGY010000005">
    <property type="protein sequence ID" value="MFI6500011.1"/>
    <property type="molecule type" value="Genomic_DNA"/>
</dbReference>
<evidence type="ECO:0000256" key="5">
    <source>
        <dbReference type="ARBA" id="ARBA00023251"/>
    </source>
</evidence>
<keyword evidence="5" id="KW-0046">Antibiotic resistance</keyword>
<keyword evidence="4 6" id="KW-0472">Membrane</keyword>